<dbReference type="Proteomes" id="UP000182842">
    <property type="component" value="Unassembled WGS sequence"/>
</dbReference>
<dbReference type="EMBL" id="WDRV01000001">
    <property type="protein sequence ID" value="KAB7323978.1"/>
    <property type="molecule type" value="Genomic_DNA"/>
</dbReference>
<evidence type="ECO:0000313" key="22">
    <source>
        <dbReference type="EMBL" id="SEB29143.1"/>
    </source>
</evidence>
<dbReference type="EMBL" id="WEAY01000003">
    <property type="protein sequence ID" value="KAB6838819.1"/>
    <property type="molecule type" value="Genomic_DNA"/>
</dbReference>
<reference evidence="25 26" key="3">
    <citation type="submission" date="2018-08" db="EMBL/GenBank/DDBJ databases">
        <title>A genome reference for cultivated species of the human gut microbiota.</title>
        <authorList>
            <person name="Zou Y."/>
            <person name="Xue W."/>
            <person name="Luo G."/>
        </authorList>
    </citation>
    <scope>NUCLEOTIDE SEQUENCE [LARGE SCALE GENOMIC DNA]</scope>
    <source>
        <strain evidence="21 27">AF11-12</strain>
        <strain evidence="20 26">TF06-45A</strain>
        <strain evidence="19 25">TF08-4AC</strain>
    </source>
</reference>
<dbReference type="Proteomes" id="UP000451234">
    <property type="component" value="Unassembled WGS sequence"/>
</dbReference>
<evidence type="ECO:0000313" key="32">
    <source>
        <dbReference type="Proteomes" id="UP000461165"/>
    </source>
</evidence>
<evidence type="ECO:0000313" key="6">
    <source>
        <dbReference type="EMBL" id="KAB6912946.1"/>
    </source>
</evidence>
<evidence type="ECO:0000256" key="3">
    <source>
        <dbReference type="ARBA" id="ARBA00023315"/>
    </source>
</evidence>
<dbReference type="EMBL" id="QSRH01000002">
    <property type="protein sequence ID" value="RGL04926.1"/>
    <property type="molecule type" value="Genomic_DNA"/>
</dbReference>
<evidence type="ECO:0000313" key="14">
    <source>
        <dbReference type="EMBL" id="KAB7394150.1"/>
    </source>
</evidence>
<reference evidence="28 29" key="4">
    <citation type="journal article" date="2019" name="Nat. Med.">
        <title>A library of human gut bacterial isolates paired with longitudinal multiomics data enables mechanistic microbiome research.</title>
        <authorList>
            <person name="Poyet M."/>
            <person name="Groussin M."/>
            <person name="Gibbons S.M."/>
            <person name="Avila-Pacheco J."/>
            <person name="Jiang X."/>
            <person name="Kearney S.M."/>
            <person name="Perrotta A.R."/>
            <person name="Berdy B."/>
            <person name="Zhao S."/>
            <person name="Lieberman T.D."/>
            <person name="Swanson P.K."/>
            <person name="Smith M."/>
            <person name="Roesemann S."/>
            <person name="Alexander J.E."/>
            <person name="Rich S.A."/>
            <person name="Livny J."/>
            <person name="Vlamakis H."/>
            <person name="Clish C."/>
            <person name="Bullock K."/>
            <person name="Deik A."/>
            <person name="Scott J."/>
            <person name="Pierce K.A."/>
            <person name="Xavier R.J."/>
            <person name="Alm E.J."/>
        </authorList>
    </citation>
    <scope>NUCLEOTIDE SEQUENCE [LARGE SCALE GENOMIC DNA]</scope>
    <source>
        <strain evidence="10 30">BIOML-A118</strain>
        <strain evidence="9 35">BIOML-A136</strain>
        <strain evidence="8 32">BIOML-A166</strain>
        <strain evidence="6 37">BIOML-A283</strain>
        <strain evidence="7 38">BIOML-A284</strain>
        <strain evidence="5 36">BIOML-A320</strain>
        <strain evidence="14 34">BIOML-A37</strain>
        <strain evidence="16 33">BIOML-A395</strain>
        <strain evidence="17">BIOML-A409</strain>
        <strain evidence="13 31">BIOML-A55</strain>
        <strain evidence="12 28">BIOML-A65</strain>
        <strain evidence="11 29">BIOML-A75</strain>
    </source>
</reference>
<keyword evidence="2 20" id="KW-0808">Transferase</keyword>
<evidence type="ECO:0000313" key="19">
    <source>
        <dbReference type="EMBL" id="RGL04926.1"/>
    </source>
</evidence>
<evidence type="ECO:0000313" key="33">
    <source>
        <dbReference type="Proteomes" id="UP000466472"/>
    </source>
</evidence>
<evidence type="ECO:0000313" key="36">
    <source>
        <dbReference type="Proteomes" id="UP000478746"/>
    </source>
</evidence>
<evidence type="ECO:0000313" key="13">
    <source>
        <dbReference type="EMBL" id="KAB7357733.1"/>
    </source>
</evidence>
<evidence type="ECO:0000313" key="31">
    <source>
        <dbReference type="Proteomes" id="UP000460881"/>
    </source>
</evidence>
<organism evidence="20 26">
    <name type="scientific">Bifidobacterium longum</name>
    <dbReference type="NCBI Taxonomy" id="216816"/>
    <lineage>
        <taxon>Bacteria</taxon>
        <taxon>Bacillati</taxon>
        <taxon>Actinomycetota</taxon>
        <taxon>Actinomycetes</taxon>
        <taxon>Bifidobacteriales</taxon>
        <taxon>Bifidobacteriaceae</taxon>
        <taxon>Bifidobacterium</taxon>
    </lineage>
</organism>
<dbReference type="Proteomes" id="UP000468842">
    <property type="component" value="Unassembled WGS sequence"/>
</dbReference>
<evidence type="ECO:0000313" key="9">
    <source>
        <dbReference type="EMBL" id="KAB7203592.1"/>
    </source>
</evidence>
<dbReference type="EC" id="2.3.1.-" evidence="15"/>
<comment type="similarity">
    <text evidence="1">Belongs to the transferase hexapeptide repeat family.</text>
</comment>
<evidence type="ECO:0000313" key="11">
    <source>
        <dbReference type="EMBL" id="KAB7323978.1"/>
    </source>
</evidence>
<dbReference type="PANTHER" id="PTHR23416:SF23">
    <property type="entry name" value="ACETYLTRANSFERASE C18B11.09C-RELATED"/>
    <property type="match status" value="1"/>
</dbReference>
<evidence type="ECO:0000313" key="7">
    <source>
        <dbReference type="EMBL" id="KAB6918472.1"/>
    </source>
</evidence>
<evidence type="ECO:0000313" key="8">
    <source>
        <dbReference type="EMBL" id="KAB7137289.1"/>
    </source>
</evidence>
<dbReference type="Proteomes" id="UP000481350">
    <property type="component" value="Unassembled WGS sequence"/>
</dbReference>
<dbReference type="EMBL" id="WDRM01000024">
    <property type="protein sequence ID" value="KAB7335823.1"/>
    <property type="molecule type" value="Genomic_DNA"/>
</dbReference>
<dbReference type="OMA" id="CVILDCN"/>
<dbReference type="InterPro" id="IPR001451">
    <property type="entry name" value="Hexapep"/>
</dbReference>
<evidence type="ECO:0000256" key="2">
    <source>
        <dbReference type="ARBA" id="ARBA00022679"/>
    </source>
</evidence>
<sequence>MSEINAESTTMPPVELRMPRASEREEMLAGKLYNSVDPELNALREKAGDLCARFNAASRTDHAARAAILDELLPGHGAGLDVMGPIFFDYGCNITIGERVFANFNFTVLDCCPVTIGDDVLFGPNVSLLPPMHPLRWQDRNVRQAPDGSAYDCEYGKPIVIGSNCWFGGNVTVIGGVTIGEGCVIGAGSVVTRDIPPHTVAVGNPARPIREITDKDASALQYYAQ</sequence>
<evidence type="ECO:0000256" key="1">
    <source>
        <dbReference type="ARBA" id="ARBA00007274"/>
    </source>
</evidence>
<dbReference type="Proteomes" id="UP000476628">
    <property type="component" value="Unassembled WGS sequence"/>
</dbReference>
<evidence type="ECO:0000313" key="29">
    <source>
        <dbReference type="Proteomes" id="UP000451234"/>
    </source>
</evidence>
<dbReference type="EMBL" id="NJNR01000027">
    <property type="protein sequence ID" value="RDX08399.1"/>
    <property type="molecule type" value="Genomic_DNA"/>
</dbReference>
<dbReference type="EMBL" id="WDZP01000010">
    <property type="protein sequence ID" value="KAB6918472.1"/>
    <property type="molecule type" value="Genomic_DNA"/>
</dbReference>
<dbReference type="InterPro" id="IPR024688">
    <property type="entry name" value="Mac_dom"/>
</dbReference>
<dbReference type="Gene3D" id="2.160.10.10">
    <property type="entry name" value="Hexapeptide repeat proteins"/>
    <property type="match status" value="1"/>
</dbReference>
<dbReference type="EMBL" id="QSAR01000001">
    <property type="protein sequence ID" value="RGW66114.1"/>
    <property type="molecule type" value="Genomic_DNA"/>
</dbReference>
<dbReference type="Proteomes" id="UP000257074">
    <property type="component" value="Unassembled WGS sequence"/>
</dbReference>
<dbReference type="EMBL" id="QSRZ01000009">
    <property type="protein sequence ID" value="RGL47219.1"/>
    <property type="molecule type" value="Genomic_DNA"/>
</dbReference>
<feature type="domain" description="Maltose/galactoside acetyltransferase" evidence="4">
    <location>
        <begin position="24"/>
        <end position="78"/>
    </location>
</feature>
<evidence type="ECO:0000259" key="4">
    <source>
        <dbReference type="SMART" id="SM01266"/>
    </source>
</evidence>
<dbReference type="Proteomes" id="UP000461165">
    <property type="component" value="Unassembled WGS sequence"/>
</dbReference>
<dbReference type="Proteomes" id="UP000265775">
    <property type="component" value="Unassembled WGS sequence"/>
</dbReference>
<evidence type="ECO:0000313" key="15">
    <source>
        <dbReference type="EMBL" id="MDW7546285.1"/>
    </source>
</evidence>
<proteinExistence type="inferred from homology"/>
<name>A0A0A1GUW2_BIFLN</name>
<evidence type="ECO:0000313" key="27">
    <source>
        <dbReference type="Proteomes" id="UP000265775"/>
    </source>
</evidence>
<reference evidence="22 23" key="1">
    <citation type="submission" date="2016-10" db="EMBL/GenBank/DDBJ databases">
        <authorList>
            <person name="Varghese N."/>
            <person name="Submissions S."/>
        </authorList>
    </citation>
    <scope>NUCLEOTIDE SEQUENCE [LARGE SCALE GENOMIC DNA]</scope>
    <source>
        <strain evidence="22 23">DSM 20219</strain>
    </source>
</reference>
<dbReference type="EMBL" id="WDUB01000005">
    <property type="protein sequence ID" value="KAB7203592.1"/>
    <property type="molecule type" value="Genomic_DNA"/>
</dbReference>
<evidence type="ECO:0000313" key="30">
    <source>
        <dbReference type="Proteomes" id="UP000460333"/>
    </source>
</evidence>
<dbReference type="Proteomes" id="UP000466472">
    <property type="component" value="Unassembled WGS sequence"/>
</dbReference>
<dbReference type="Proteomes" id="UP000478746">
    <property type="component" value="Unassembled WGS sequence"/>
</dbReference>
<dbReference type="Proteomes" id="UP001272183">
    <property type="component" value="Unassembled WGS sequence"/>
</dbReference>
<comment type="caution">
    <text evidence="20">The sequence shown here is derived from an EMBL/GenBank/DDBJ whole genome shotgun (WGS) entry which is preliminary data.</text>
</comment>
<dbReference type="GO" id="GO:0008374">
    <property type="term" value="F:O-acyltransferase activity"/>
    <property type="evidence" value="ECO:0007669"/>
    <property type="project" value="TreeGrafter"/>
</dbReference>
<evidence type="ECO:0000313" key="16">
    <source>
        <dbReference type="EMBL" id="MZR88835.1"/>
    </source>
</evidence>
<reference evidence="18 24" key="2">
    <citation type="journal article" date="2017" name="Anaerobe">
        <title>Quantification, isolation and characterization of Bifidobacterium from the vaginal microbiomes of reproductive aged women.</title>
        <authorList>
            <person name="Freitas A.C."/>
            <person name="Hill J.E."/>
        </authorList>
    </citation>
    <scope>NUCLEOTIDE SEQUENCE [LARGE SCALE GENOMIC DNA]</scope>
    <source>
        <strain evidence="18 24">N6D05</strain>
    </source>
</reference>
<evidence type="ECO:0000313" key="12">
    <source>
        <dbReference type="EMBL" id="KAB7335823.1"/>
    </source>
</evidence>
<dbReference type="Pfam" id="PF00132">
    <property type="entry name" value="Hexapep"/>
    <property type="match status" value="1"/>
</dbReference>
<dbReference type="InterPro" id="IPR051159">
    <property type="entry name" value="Hexapeptide_acetyltransf"/>
</dbReference>
<evidence type="ECO:0000313" key="23">
    <source>
        <dbReference type="Proteomes" id="UP000182842"/>
    </source>
</evidence>
<dbReference type="CDD" id="cd03357">
    <property type="entry name" value="LbH_MAT_GAT"/>
    <property type="match status" value="1"/>
</dbReference>
<reference evidence="15" key="5">
    <citation type="submission" date="2023-10" db="EMBL/GenBank/DDBJ databases">
        <title>Supernatant from a Refined Defined Microbial Community Protects Mice from Clostridioides difficile Infection.</title>
        <authorList>
            <person name="Douchant K."/>
            <person name="He S.-M."/>
            <person name="Noordhof C."/>
            <person name="Greenlaw J."/>
            <person name="Schroeter K."/>
            <person name="Vancuren S.J."/>
            <person name="Sjaarda C."/>
            <person name="Allen-Vercoe E."/>
            <person name="Gloor G.B."/>
            <person name="Vanner S.J."/>
            <person name="Petrof E.O."/>
            <person name="Sheth P.M."/>
            <person name="Guzman M."/>
        </authorList>
    </citation>
    <scope>NUCLEOTIDE SEQUENCE</scope>
    <source>
        <strain evidence="15">16-6-I_4_FM</strain>
    </source>
</reference>
<dbReference type="EMBL" id="WDVF01000003">
    <property type="protein sequence ID" value="KAB7137289.1"/>
    <property type="molecule type" value="Genomic_DNA"/>
</dbReference>
<evidence type="ECO:0000313" key="38">
    <source>
        <dbReference type="Proteomes" id="UP000491334"/>
    </source>
</evidence>
<dbReference type="FunFam" id="2.160.10.10:FF:000025">
    <property type="entry name" value="Hexapeptide-repeat containing-acetyltransferase"/>
    <property type="match status" value="1"/>
</dbReference>
<dbReference type="Pfam" id="PF12464">
    <property type="entry name" value="Mac"/>
    <property type="match status" value="1"/>
</dbReference>
<evidence type="ECO:0000313" key="18">
    <source>
        <dbReference type="EMBL" id="RDX08399.1"/>
    </source>
</evidence>
<dbReference type="EMBL" id="WXEF01000010">
    <property type="protein sequence ID" value="MZR88835.1"/>
    <property type="molecule type" value="Genomic_DNA"/>
</dbReference>
<dbReference type="Proteomes" id="UP000638311">
    <property type="component" value="Unassembled WGS sequence"/>
</dbReference>
<evidence type="ECO:0000313" key="35">
    <source>
        <dbReference type="Proteomes" id="UP000476628"/>
    </source>
</evidence>
<dbReference type="Proteomes" id="UP000460881">
    <property type="component" value="Unassembled WGS sequence"/>
</dbReference>
<dbReference type="Proteomes" id="UP000460333">
    <property type="component" value="Unassembled WGS sequence"/>
</dbReference>
<keyword evidence="3 15" id="KW-0012">Acyltransferase</keyword>
<evidence type="ECO:0000313" key="20">
    <source>
        <dbReference type="EMBL" id="RGL47219.1"/>
    </source>
</evidence>
<dbReference type="EMBL" id="JAWUDL010000008">
    <property type="protein sequence ID" value="MDW7546285.1"/>
    <property type="molecule type" value="Genomic_DNA"/>
</dbReference>
<dbReference type="Proteomes" id="UP000261186">
    <property type="component" value="Unassembled WGS sequence"/>
</dbReference>
<evidence type="ECO:0000313" key="24">
    <source>
        <dbReference type="Proteomes" id="UP000257074"/>
    </source>
</evidence>
<evidence type="ECO:0000313" key="25">
    <source>
        <dbReference type="Proteomes" id="UP000261186"/>
    </source>
</evidence>
<dbReference type="PANTHER" id="PTHR23416">
    <property type="entry name" value="SIALIC ACID SYNTHASE-RELATED"/>
    <property type="match status" value="1"/>
</dbReference>
<dbReference type="AlphaFoldDB" id="A0A0A1GUW2"/>
<evidence type="ECO:0000313" key="37">
    <source>
        <dbReference type="Proteomes" id="UP000481350"/>
    </source>
</evidence>
<dbReference type="EMBL" id="FNRW01000001">
    <property type="protein sequence ID" value="SEB29143.1"/>
    <property type="molecule type" value="Genomic_DNA"/>
</dbReference>
<dbReference type="RefSeq" id="WP_007052445.1">
    <property type="nucleotide sequence ID" value="NZ_AP014658.1"/>
</dbReference>
<dbReference type="GeneID" id="69578758"/>
<evidence type="ECO:0000313" key="28">
    <source>
        <dbReference type="Proteomes" id="UP000430971"/>
    </source>
</evidence>
<dbReference type="InterPro" id="IPR011004">
    <property type="entry name" value="Trimer_LpxA-like_sf"/>
</dbReference>
<dbReference type="GO" id="GO:0016407">
    <property type="term" value="F:acetyltransferase activity"/>
    <property type="evidence" value="ECO:0007669"/>
    <property type="project" value="InterPro"/>
</dbReference>
<gene>
    <name evidence="18" type="ORF">CE169_05935</name>
    <name evidence="21" type="ORF">DWV59_01140</name>
    <name evidence="20" type="ORF">DXC63_08845</name>
    <name evidence="19" type="ORF">DXC85_02945</name>
    <name evidence="14" type="ORF">GBB40_08630</name>
    <name evidence="13" type="ORF">GBB63_08720</name>
    <name evidence="11" type="ORF">GBB65_00435</name>
    <name evidence="12" type="ORF">GBB73_08980</name>
    <name evidence="10" type="ORF">GBC43_00660</name>
    <name evidence="9" type="ORF">GBC45_04660</name>
    <name evidence="8" type="ORF">GBC97_02340</name>
    <name evidence="6" type="ORF">GBJ98_05615</name>
    <name evidence="7" type="ORF">GBK06_05470</name>
    <name evidence="5" type="ORF">GBK08_02435</name>
    <name evidence="16" type="ORF">GT999_05885</name>
    <name evidence="17" type="ORF">GUA24_06215</name>
    <name evidence="22" type="ORF">SAMN04489748_0111</name>
    <name evidence="15" type="ORF">SCX10_05510</name>
</gene>
<evidence type="ECO:0000313" key="21">
    <source>
        <dbReference type="EMBL" id="RGW66114.1"/>
    </source>
</evidence>
<accession>A0A0A1GUW2</accession>
<evidence type="ECO:0000313" key="34">
    <source>
        <dbReference type="Proteomes" id="UP000468842"/>
    </source>
</evidence>
<protein>
    <submittedName>
        <fullName evidence="18 22">Acetyltransferase</fullName>
    </submittedName>
    <submittedName>
        <fullName evidence="20">Sugar O-acetyltransferase</fullName>
        <ecNumber evidence="15">2.3.1.-</ecNumber>
    </submittedName>
</protein>
<dbReference type="EMBL" id="WXDR01000009">
    <property type="protein sequence ID" value="MZU08619.1"/>
    <property type="molecule type" value="Genomic_DNA"/>
</dbReference>
<dbReference type="EMBL" id="WDZO01000010">
    <property type="protein sequence ID" value="KAB6912946.1"/>
    <property type="molecule type" value="Genomic_DNA"/>
</dbReference>
<evidence type="ECO:0000313" key="26">
    <source>
        <dbReference type="Proteomes" id="UP000261288"/>
    </source>
</evidence>
<dbReference type="Proteomes" id="UP000491334">
    <property type="component" value="Unassembled WGS sequence"/>
</dbReference>
<accession>E5XWY6</accession>
<evidence type="ECO:0000313" key="5">
    <source>
        <dbReference type="EMBL" id="KAB6838819.1"/>
    </source>
</evidence>
<dbReference type="SMART" id="SM01266">
    <property type="entry name" value="Mac"/>
    <property type="match status" value="1"/>
</dbReference>
<dbReference type="EMBL" id="WDRC01000023">
    <property type="protein sequence ID" value="KAB7357733.1"/>
    <property type="molecule type" value="Genomic_DNA"/>
</dbReference>
<dbReference type="Proteomes" id="UP000430971">
    <property type="component" value="Unassembled WGS sequence"/>
</dbReference>
<dbReference type="EMBL" id="WDTJ01000001">
    <property type="protein sequence ID" value="KAB7237597.1"/>
    <property type="molecule type" value="Genomic_DNA"/>
</dbReference>
<evidence type="ECO:0000313" key="17">
    <source>
        <dbReference type="EMBL" id="MZU08619.1"/>
    </source>
</evidence>
<dbReference type="SUPFAM" id="SSF51161">
    <property type="entry name" value="Trimeric LpxA-like enzymes"/>
    <property type="match status" value="1"/>
</dbReference>
<dbReference type="Proteomes" id="UP000261288">
    <property type="component" value="Unassembled WGS sequence"/>
</dbReference>
<dbReference type="EMBL" id="WDQK01000020">
    <property type="protein sequence ID" value="KAB7394150.1"/>
    <property type="molecule type" value="Genomic_DNA"/>
</dbReference>
<evidence type="ECO:0000313" key="10">
    <source>
        <dbReference type="EMBL" id="KAB7237597.1"/>
    </source>
</evidence>